<accession>A0A3B0SID1</accession>
<evidence type="ECO:0000256" key="1">
    <source>
        <dbReference type="SAM" id="Phobius"/>
    </source>
</evidence>
<evidence type="ECO:0000259" key="2">
    <source>
        <dbReference type="Pfam" id="PF02397"/>
    </source>
</evidence>
<keyword evidence="1" id="KW-0472">Membrane</keyword>
<dbReference type="PANTHER" id="PTHR30576">
    <property type="entry name" value="COLANIC BIOSYNTHESIS UDP-GLUCOSE LIPID CARRIER TRANSFERASE"/>
    <property type="match status" value="1"/>
</dbReference>
<dbReference type="EMBL" id="UOEF01000309">
    <property type="protein sequence ID" value="VAW00697.1"/>
    <property type="molecule type" value="Genomic_DNA"/>
</dbReference>
<proteinExistence type="predicted"/>
<keyword evidence="1" id="KW-1133">Transmembrane helix</keyword>
<feature type="non-terminal residue" evidence="3">
    <location>
        <position position="1"/>
    </location>
</feature>
<dbReference type="InterPro" id="IPR003362">
    <property type="entry name" value="Bact_transf"/>
</dbReference>
<dbReference type="GO" id="GO:0016780">
    <property type="term" value="F:phosphotransferase activity, for other substituted phosphate groups"/>
    <property type="evidence" value="ECO:0007669"/>
    <property type="project" value="TreeGrafter"/>
</dbReference>
<evidence type="ECO:0000313" key="3">
    <source>
        <dbReference type="EMBL" id="VAW00697.1"/>
    </source>
</evidence>
<gene>
    <name evidence="3" type="ORF">MNBD_ALPHA04-1377</name>
</gene>
<feature type="domain" description="Bacterial sugar transferase" evidence="2">
    <location>
        <begin position="97"/>
        <end position="285"/>
    </location>
</feature>
<organism evidence="3">
    <name type="scientific">hydrothermal vent metagenome</name>
    <dbReference type="NCBI Taxonomy" id="652676"/>
    <lineage>
        <taxon>unclassified sequences</taxon>
        <taxon>metagenomes</taxon>
        <taxon>ecological metagenomes</taxon>
    </lineage>
</organism>
<dbReference type="AlphaFoldDB" id="A0A3B0SID1"/>
<name>A0A3B0SID1_9ZZZZ</name>
<protein>
    <recommendedName>
        <fullName evidence="2">Bacterial sugar transferase domain-containing protein</fullName>
    </recommendedName>
</protein>
<dbReference type="PANTHER" id="PTHR30576:SF0">
    <property type="entry name" value="UNDECAPRENYL-PHOSPHATE N-ACETYLGALACTOSAMINYL 1-PHOSPHATE TRANSFERASE-RELATED"/>
    <property type="match status" value="1"/>
</dbReference>
<reference evidence="3" key="1">
    <citation type="submission" date="2018-06" db="EMBL/GenBank/DDBJ databases">
        <authorList>
            <person name="Zhirakovskaya E."/>
        </authorList>
    </citation>
    <scope>NUCLEOTIDE SEQUENCE</scope>
</reference>
<sequence length="290" mass="32556">GFESIDAGQMGLRPDIEDPVMLHRAAELLSGADEVVVSCPPEKRSQWSTVLKGLGLNGELLVPELIDLGLLRGQKNHDWPTLQVSCGALGMRNRVVKRLFDLAVAVPLVVLLSVPMLVTALAIKIESRGPIFFRQRRVGRYNQFFNVLKFRSMYVENCDTNGHQSTLRDDERITKIGRFIRASSIDELPQLINVILGDMSLVGPRPHALGSRAGDQLFWEVDTQYWTRHAVKPGITGLAQIRGFRGATEERIDLTDRLQADLEYLSGWTLWQDVVILVKTSSVIFHRNAF</sequence>
<dbReference type="Pfam" id="PF02397">
    <property type="entry name" value="Bac_transf"/>
    <property type="match status" value="1"/>
</dbReference>
<feature type="transmembrane region" description="Helical" evidence="1">
    <location>
        <begin position="99"/>
        <end position="123"/>
    </location>
</feature>
<keyword evidence="1" id="KW-0812">Transmembrane</keyword>